<dbReference type="PANTHER" id="PTHR33171:SF17">
    <property type="entry name" value="LARA-LIKE N-TERMINAL DOMAIN-CONTAINING PROTEIN"/>
    <property type="match status" value="1"/>
</dbReference>
<comment type="caution">
    <text evidence="3">The sequence shown here is derived from an EMBL/GenBank/DDBJ whole genome shotgun (WGS) entry which is preliminary data.</text>
</comment>
<gene>
    <name evidence="3" type="primary">larA</name>
    <name evidence="3" type="ORF">DYP60_12090</name>
</gene>
<dbReference type="Gene3D" id="3.40.50.11440">
    <property type="match status" value="1"/>
</dbReference>
<evidence type="ECO:0000259" key="1">
    <source>
        <dbReference type="Pfam" id="PF09861"/>
    </source>
</evidence>
<dbReference type="AlphaFoldDB" id="A0A372ME24"/>
<feature type="domain" description="LarA-like N-terminal" evidence="1">
    <location>
        <begin position="9"/>
        <end position="201"/>
    </location>
</feature>
<feature type="domain" description="Lactate racemase C-terminal" evidence="2">
    <location>
        <begin position="268"/>
        <end position="392"/>
    </location>
</feature>
<dbReference type="EMBL" id="QUWK01000014">
    <property type="protein sequence ID" value="RFU94004.1"/>
    <property type="molecule type" value="Genomic_DNA"/>
</dbReference>
<dbReference type="Pfam" id="PF21113">
    <property type="entry name" value="LarA_C"/>
    <property type="match status" value="1"/>
</dbReference>
<name>A0A372ME24_9SPIR</name>
<dbReference type="Gene3D" id="3.90.226.30">
    <property type="match status" value="1"/>
</dbReference>
<protein>
    <submittedName>
        <fullName evidence="3">Nickel-dependent lactate racemase</fullName>
    </submittedName>
</protein>
<accession>A0A372ME24</accession>
<reference evidence="3 4" key="2">
    <citation type="submission" date="2018-09" db="EMBL/GenBank/DDBJ databases">
        <title>Genome of Sphaerochaeta halotolerans strain 4-11.</title>
        <authorList>
            <person name="Nazina T.N."/>
            <person name="Sokolova D.S."/>
        </authorList>
    </citation>
    <scope>NUCLEOTIDE SEQUENCE [LARGE SCALE GENOMIC DNA]</scope>
    <source>
        <strain evidence="3 4">4-11</strain>
    </source>
</reference>
<dbReference type="InterPro" id="IPR048520">
    <property type="entry name" value="LarA_C"/>
</dbReference>
<dbReference type="InterPro" id="IPR018657">
    <property type="entry name" value="LarA-like_N"/>
</dbReference>
<evidence type="ECO:0000259" key="2">
    <source>
        <dbReference type="Pfam" id="PF21113"/>
    </source>
</evidence>
<evidence type="ECO:0000313" key="4">
    <source>
        <dbReference type="Proteomes" id="UP000264002"/>
    </source>
</evidence>
<organism evidence="3 4">
    <name type="scientific">Sphaerochaeta halotolerans</name>
    <dbReference type="NCBI Taxonomy" id="2293840"/>
    <lineage>
        <taxon>Bacteria</taxon>
        <taxon>Pseudomonadati</taxon>
        <taxon>Spirochaetota</taxon>
        <taxon>Spirochaetia</taxon>
        <taxon>Spirochaetales</taxon>
        <taxon>Sphaerochaetaceae</taxon>
        <taxon>Sphaerochaeta</taxon>
    </lineage>
</organism>
<dbReference type="Pfam" id="PF09861">
    <property type="entry name" value="Lar_N"/>
    <property type="match status" value="1"/>
</dbReference>
<dbReference type="RefSeq" id="WP_117331269.1">
    <property type="nucleotide sequence ID" value="NZ_QUWK01000014.1"/>
</dbReference>
<proteinExistence type="predicted"/>
<dbReference type="InterPro" id="IPR043166">
    <property type="entry name" value="LarA-like_C"/>
</dbReference>
<reference evidence="4" key="1">
    <citation type="submission" date="2018-08" db="EMBL/GenBank/DDBJ databases">
        <authorList>
            <person name="Grouzdev D.S."/>
            <person name="Krutkina M.S."/>
        </authorList>
    </citation>
    <scope>NUCLEOTIDE SEQUENCE [LARGE SCALE GENOMIC DNA]</scope>
    <source>
        <strain evidence="4">4-11</strain>
    </source>
</reference>
<dbReference type="PANTHER" id="PTHR33171">
    <property type="entry name" value="LAR_N DOMAIN-CONTAINING PROTEIN"/>
    <property type="match status" value="1"/>
</dbReference>
<keyword evidence="4" id="KW-1185">Reference proteome</keyword>
<dbReference type="Proteomes" id="UP000264002">
    <property type="component" value="Unassembled WGS sequence"/>
</dbReference>
<dbReference type="NCBIfam" id="NF033504">
    <property type="entry name" value="Ni_dep_LarA"/>
    <property type="match status" value="1"/>
</dbReference>
<dbReference type="InterPro" id="IPR047926">
    <property type="entry name" value="Ni_dep_LarA"/>
</dbReference>
<sequence>MQLSIPYHGKKTVEVTLSEAQLLGILEPNAIPSQGEREVLHEATAGIASFLKGAKKVLVIINDATRPTPTHAMLSALLPQFEKAGLSDAQVTILVATGAHRGVKDEELEQLLGTYTQRLKSRLVSHDAKDASSLVNVGTTRNGTPILLNKLLFSCDRIVVTGSVEPHYFAGFTGGRKAFLPGIAGFSTIEANHKLAIQDEAHSLALQGNPVHEDMMDALTHIKAPIVSLMTVLDKDQKVVAATSGDIVQSFLEAVEIARSVFCVPVKEQADVVISIAKFPMDINLYQSQKAIDNGSLAVKDGGTLILVASCREGIGDAAFAKLLGSCKSPDEALGKIEAGYKLGYHKAAKMASVSKRITVQAYTELPDELVTSLFLVPIHNLQQALDEALQSARGKGVLNPKALLLLDGCVTVPSLD</sequence>
<evidence type="ECO:0000313" key="3">
    <source>
        <dbReference type="EMBL" id="RFU94004.1"/>
    </source>
</evidence>
<dbReference type="GO" id="GO:0050043">
    <property type="term" value="F:lactate racemase activity"/>
    <property type="evidence" value="ECO:0007669"/>
    <property type="project" value="InterPro"/>
</dbReference>
<dbReference type="InterPro" id="IPR048068">
    <property type="entry name" value="LarA-like"/>
</dbReference>